<keyword evidence="3" id="KW-1185">Reference proteome</keyword>
<feature type="non-terminal residue" evidence="2">
    <location>
        <position position="1"/>
    </location>
</feature>
<proteinExistence type="predicted"/>
<organism evidence="2 3">
    <name type="scientific">Teichococcus aerophilus</name>
    <dbReference type="NCBI Taxonomy" id="1224513"/>
    <lineage>
        <taxon>Bacteria</taxon>
        <taxon>Pseudomonadati</taxon>
        <taxon>Pseudomonadota</taxon>
        <taxon>Alphaproteobacteria</taxon>
        <taxon>Acetobacterales</taxon>
        <taxon>Roseomonadaceae</taxon>
        <taxon>Roseomonas</taxon>
    </lineage>
</organism>
<evidence type="ECO:0000313" key="2">
    <source>
        <dbReference type="EMBL" id="MBC9208875.1"/>
    </source>
</evidence>
<gene>
    <name evidence="2" type="ORF">IBL26_18660</name>
</gene>
<comment type="caution">
    <text evidence="2">The sequence shown here is derived from an EMBL/GenBank/DDBJ whole genome shotgun (WGS) entry which is preliminary data.</text>
</comment>
<feature type="region of interest" description="Disordered" evidence="1">
    <location>
        <begin position="1"/>
        <end position="20"/>
    </location>
</feature>
<evidence type="ECO:0000313" key="3">
    <source>
        <dbReference type="Proteomes" id="UP000626026"/>
    </source>
</evidence>
<name>A0ABR7RQJ0_9PROT</name>
<reference evidence="2 3" key="1">
    <citation type="journal article" date="2013" name="Int. J. Syst. Evol. Microbiol.">
        <title>Roseomonas aerophila sp. nov., isolated from air.</title>
        <authorList>
            <person name="Kim S.J."/>
            <person name="Weon H.Y."/>
            <person name="Ahn J.H."/>
            <person name="Hong S.B."/>
            <person name="Seok S.J."/>
            <person name="Whang K.S."/>
            <person name="Kwon S.W."/>
        </authorList>
    </citation>
    <scope>NUCLEOTIDE SEQUENCE [LARGE SCALE GENOMIC DNA]</scope>
    <source>
        <strain evidence="2 3">NBRC 108923</strain>
    </source>
</reference>
<dbReference type="EMBL" id="JACTVA010000041">
    <property type="protein sequence ID" value="MBC9208875.1"/>
    <property type="molecule type" value="Genomic_DNA"/>
</dbReference>
<sequence>PRLAAPAGTAVASGTPAAPPAQRVDVRVQLPGAPPGTVVTTRTAEGVRVERPMAGAF</sequence>
<dbReference type="Proteomes" id="UP000626026">
    <property type="component" value="Unassembled WGS sequence"/>
</dbReference>
<protein>
    <submittedName>
        <fullName evidence="2">SpdA protein</fullName>
    </submittedName>
</protein>
<accession>A0ABR7RQJ0</accession>
<evidence type="ECO:0000256" key="1">
    <source>
        <dbReference type="SAM" id="MobiDB-lite"/>
    </source>
</evidence>